<dbReference type="InterPro" id="IPR001279">
    <property type="entry name" value="Metallo-B-lactamas"/>
</dbReference>
<keyword evidence="3" id="KW-0269">Exonuclease</keyword>
<feature type="region of interest" description="Disordered" evidence="4">
    <location>
        <begin position="614"/>
        <end position="633"/>
    </location>
</feature>
<feature type="region of interest" description="Disordered" evidence="4">
    <location>
        <begin position="639"/>
        <end position="669"/>
    </location>
</feature>
<reference evidence="7" key="5">
    <citation type="submission" date="2015-06" db="UniProtKB">
        <authorList>
            <consortium name="EnsemblFungi"/>
        </authorList>
    </citation>
    <scope>IDENTIFICATION</scope>
    <source>
        <strain evidence="7">ATCC 64411</strain>
    </source>
</reference>
<dbReference type="PANTHER" id="PTHR23240">
    <property type="entry name" value="DNA CROSS-LINK REPAIR PROTEIN PSO2/SNM1-RELATED"/>
    <property type="match status" value="1"/>
</dbReference>
<organism evidence="7 8">
    <name type="scientific">Magnaporthiopsis poae (strain ATCC 64411 / 73-15)</name>
    <name type="common">Kentucky bluegrass fungus</name>
    <name type="synonym">Magnaporthe poae</name>
    <dbReference type="NCBI Taxonomy" id="644358"/>
    <lineage>
        <taxon>Eukaryota</taxon>
        <taxon>Fungi</taxon>
        <taxon>Dikarya</taxon>
        <taxon>Ascomycota</taxon>
        <taxon>Pezizomycotina</taxon>
        <taxon>Sordariomycetes</taxon>
        <taxon>Sordariomycetidae</taxon>
        <taxon>Magnaporthales</taxon>
        <taxon>Magnaporthaceae</taxon>
        <taxon>Magnaporthiopsis</taxon>
    </lineage>
</organism>
<feature type="domain" description="Metallo-beta-lactamase" evidence="5">
    <location>
        <begin position="87"/>
        <end position="227"/>
    </location>
</feature>
<dbReference type="AlphaFoldDB" id="A0A0C4E0C2"/>
<sequence length="717" mass="79645">MEKLDHLHVVCCSESCSSCAPFMLCCVGPHFSRQQLAVPRASLPSHLTSFSATIDTRARKRCKKEKVQKIYSWKMSTFDGIIREFPDIRVDFFRRDPSKRPPLACFLSHVHSDHLAGLESLRSPFVYCSAPTRELLLRLERYPCRINYAKGILEARIQTYKHLKSLLKPIPLETPTTIELEPGRSLRVTLFDANHCTGAVMFLFEGDGKAVLYTGDIRSEPWHVDSIARSPCLLEYSCGIKTLDRIYLDTSFIDDTEFPPKAEGIRELLRKVAQYPDDTVFHFRAWTFGYEAVWIALSKALRSQIHVDSYKLGLYRSLAARDPKDRNMTQFPTGPEVPALVGFTCGNTPHPGCLTDDVTVRIHSCERGNQCATMRNPQVVHIVPVITRLPDGRDVAEAGVGGGWDDLEREAELDLSSVQGFLDALSENADISDEAKSKMAELVEISVATGRNANLDIDIASFDDRNQTDLASALEKSVKSSVQMQNASDTIGSTQPLPKTITFPYARHSSYPELCHLVKTFKPKDVWPCTVHPLEWIKHGISIRSLFGNCCSGDVFEYDARLVELASRRRVKQSETQETQVTRMSDGDVLEKLVDAPPFVPSSDDVLLNCNGGARHAPEAITTPPASTSRKRKRNFAEYAGSAYSRTGPTVGDDDKGSQDSQDSKASDTALQIRRAAFEAATGNMAMGEHVPIGLLSASDNHARPDTELGMALIFDK</sequence>
<dbReference type="EMBL" id="GL876969">
    <property type="protein sequence ID" value="KLU86783.1"/>
    <property type="molecule type" value="Genomic_DNA"/>
</dbReference>
<feature type="compositionally biased region" description="Basic and acidic residues" evidence="4">
    <location>
        <begin position="653"/>
        <end position="666"/>
    </location>
</feature>
<accession>A0A0C4E0C2</accession>
<evidence type="ECO:0000259" key="5">
    <source>
        <dbReference type="Pfam" id="PF12706"/>
    </source>
</evidence>
<evidence type="ECO:0000256" key="3">
    <source>
        <dbReference type="ARBA" id="ARBA00022839"/>
    </source>
</evidence>
<reference evidence="7" key="4">
    <citation type="journal article" date="2015" name="G3 (Bethesda)">
        <title>Genome sequences of three phytopathogenic species of the Magnaporthaceae family of fungi.</title>
        <authorList>
            <person name="Okagaki L.H."/>
            <person name="Nunes C.C."/>
            <person name="Sailsbery J."/>
            <person name="Clay B."/>
            <person name="Brown D."/>
            <person name="John T."/>
            <person name="Oh Y."/>
            <person name="Young N."/>
            <person name="Fitzgerald M."/>
            <person name="Haas B.J."/>
            <person name="Zeng Q."/>
            <person name="Young S."/>
            <person name="Adiconis X."/>
            <person name="Fan L."/>
            <person name="Levin J.Z."/>
            <person name="Mitchell T.K."/>
            <person name="Okubara P.A."/>
            <person name="Farman M.L."/>
            <person name="Kohn L.M."/>
            <person name="Birren B."/>
            <person name="Ma L.-J."/>
            <person name="Dean R.A."/>
        </authorList>
    </citation>
    <scope>NUCLEOTIDE SEQUENCE</scope>
    <source>
        <strain evidence="7">ATCC 64411 / 73-15</strain>
    </source>
</reference>
<keyword evidence="1" id="KW-0540">Nuclease</keyword>
<dbReference type="VEuPathDB" id="FungiDB:MAPG_05793"/>
<dbReference type="STRING" id="644358.A0A0C4E0C2"/>
<dbReference type="GO" id="GO:0003684">
    <property type="term" value="F:damaged DNA binding"/>
    <property type="evidence" value="ECO:0007669"/>
    <property type="project" value="TreeGrafter"/>
</dbReference>
<proteinExistence type="predicted"/>
<dbReference type="Pfam" id="PF12706">
    <property type="entry name" value="Lactamase_B_2"/>
    <property type="match status" value="1"/>
</dbReference>
<keyword evidence="2" id="KW-0378">Hydrolase</keyword>
<name>A0A0C4E0C2_MAGP6</name>
<dbReference type="InterPro" id="IPR036866">
    <property type="entry name" value="RibonucZ/Hydroxyglut_hydro"/>
</dbReference>
<evidence type="ECO:0000256" key="1">
    <source>
        <dbReference type="ARBA" id="ARBA00022722"/>
    </source>
</evidence>
<dbReference type="SUPFAM" id="SSF56281">
    <property type="entry name" value="Metallo-hydrolase/oxidoreductase"/>
    <property type="match status" value="1"/>
</dbReference>
<evidence type="ECO:0000256" key="4">
    <source>
        <dbReference type="SAM" id="MobiDB-lite"/>
    </source>
</evidence>
<dbReference type="eggNOG" id="KOG1361">
    <property type="taxonomic scope" value="Eukaryota"/>
</dbReference>
<dbReference type="OrthoDB" id="5561659at2759"/>
<dbReference type="GO" id="GO:0036297">
    <property type="term" value="P:interstrand cross-link repair"/>
    <property type="evidence" value="ECO:0007669"/>
    <property type="project" value="TreeGrafter"/>
</dbReference>
<reference evidence="6" key="3">
    <citation type="submission" date="2011-03" db="EMBL/GenBank/DDBJ databases">
        <title>Annotation of Magnaporthe poae ATCC 64411.</title>
        <authorList>
            <person name="Ma L.-J."/>
            <person name="Dead R."/>
            <person name="Young S.K."/>
            <person name="Zeng Q."/>
            <person name="Gargeya S."/>
            <person name="Fitzgerald M."/>
            <person name="Haas B."/>
            <person name="Abouelleil A."/>
            <person name="Alvarado L."/>
            <person name="Arachchi H.M."/>
            <person name="Berlin A."/>
            <person name="Brown A."/>
            <person name="Chapman S.B."/>
            <person name="Chen Z."/>
            <person name="Dunbar C."/>
            <person name="Freedman E."/>
            <person name="Gearin G."/>
            <person name="Gellesch M."/>
            <person name="Goldberg J."/>
            <person name="Griggs A."/>
            <person name="Gujja S."/>
            <person name="Heiman D."/>
            <person name="Howarth C."/>
            <person name="Larson L."/>
            <person name="Lui A."/>
            <person name="MacDonald P.J.P."/>
            <person name="Mehta T."/>
            <person name="Montmayeur A."/>
            <person name="Murphy C."/>
            <person name="Neiman D."/>
            <person name="Pearson M."/>
            <person name="Priest M."/>
            <person name="Roberts A."/>
            <person name="Saif S."/>
            <person name="Shea T."/>
            <person name="Shenoy N."/>
            <person name="Sisk P."/>
            <person name="Stolte C."/>
            <person name="Sykes S."/>
            <person name="Yandava C."/>
            <person name="Wortman J."/>
            <person name="Nusbaum C."/>
            <person name="Birren B."/>
        </authorList>
    </citation>
    <scope>NUCLEOTIDE SEQUENCE</scope>
    <source>
        <strain evidence="6">ATCC 64411</strain>
    </source>
</reference>
<dbReference type="EnsemblFungi" id="MAPG_05793T0">
    <property type="protein sequence ID" value="MAPG_05793T0"/>
    <property type="gene ID" value="MAPG_05793"/>
</dbReference>
<dbReference type="Gene3D" id="3.60.15.10">
    <property type="entry name" value="Ribonuclease Z/Hydroxyacylglutathione hydrolase-like"/>
    <property type="match status" value="1"/>
</dbReference>
<dbReference type="OMA" id="VFYFRAW"/>
<dbReference type="GO" id="GO:0035312">
    <property type="term" value="F:5'-3' DNA exonuclease activity"/>
    <property type="evidence" value="ECO:0007669"/>
    <property type="project" value="TreeGrafter"/>
</dbReference>
<gene>
    <name evidence="6" type="ORF">MAPG_05793</name>
</gene>
<dbReference type="EMBL" id="ADBL01001384">
    <property type="status" value="NOT_ANNOTATED_CDS"/>
    <property type="molecule type" value="Genomic_DNA"/>
</dbReference>
<dbReference type="GO" id="GO:0006303">
    <property type="term" value="P:double-strand break repair via nonhomologous end joining"/>
    <property type="evidence" value="ECO:0007669"/>
    <property type="project" value="TreeGrafter"/>
</dbReference>
<evidence type="ECO:0000313" key="6">
    <source>
        <dbReference type="EMBL" id="KLU86783.1"/>
    </source>
</evidence>
<dbReference type="PANTHER" id="PTHR23240:SF8">
    <property type="entry name" value="PROTEIN ARTEMIS"/>
    <property type="match status" value="1"/>
</dbReference>
<evidence type="ECO:0000256" key="2">
    <source>
        <dbReference type="ARBA" id="ARBA00022801"/>
    </source>
</evidence>
<dbReference type="Proteomes" id="UP000011715">
    <property type="component" value="Unassembled WGS sequence"/>
</dbReference>
<evidence type="ECO:0000313" key="8">
    <source>
        <dbReference type="Proteomes" id="UP000011715"/>
    </source>
</evidence>
<evidence type="ECO:0000313" key="7">
    <source>
        <dbReference type="EnsemblFungi" id="MAPG_05793T0"/>
    </source>
</evidence>
<reference evidence="6" key="1">
    <citation type="submission" date="2010-05" db="EMBL/GenBank/DDBJ databases">
        <title>The Genome Sequence of Magnaporthe poae strain ATCC 64411.</title>
        <authorList>
            <consortium name="The Broad Institute Genome Sequencing Platform"/>
            <consortium name="Broad Institute Genome Sequencing Center for Infectious Disease"/>
            <person name="Ma L.-J."/>
            <person name="Dead R."/>
            <person name="Young S."/>
            <person name="Zeng Q."/>
            <person name="Koehrsen M."/>
            <person name="Alvarado L."/>
            <person name="Berlin A."/>
            <person name="Chapman S.B."/>
            <person name="Chen Z."/>
            <person name="Freedman E."/>
            <person name="Gellesch M."/>
            <person name="Goldberg J."/>
            <person name="Griggs A."/>
            <person name="Gujja S."/>
            <person name="Heilman E.R."/>
            <person name="Heiman D."/>
            <person name="Hepburn T."/>
            <person name="Howarth C."/>
            <person name="Jen D."/>
            <person name="Larson L."/>
            <person name="Mehta T."/>
            <person name="Neiman D."/>
            <person name="Pearson M."/>
            <person name="Roberts A."/>
            <person name="Saif S."/>
            <person name="Shea T."/>
            <person name="Shenoy N."/>
            <person name="Sisk P."/>
            <person name="Stolte C."/>
            <person name="Sykes S."/>
            <person name="Walk T."/>
            <person name="White J."/>
            <person name="Yandava C."/>
            <person name="Haas B."/>
            <person name="Nusbaum C."/>
            <person name="Birren B."/>
        </authorList>
    </citation>
    <scope>NUCLEOTIDE SEQUENCE</scope>
    <source>
        <strain evidence="6">ATCC 64411</strain>
    </source>
</reference>
<protein>
    <recommendedName>
        <fullName evidence="5">Metallo-beta-lactamase domain-containing protein</fullName>
    </recommendedName>
</protein>
<reference evidence="8" key="2">
    <citation type="submission" date="2010-05" db="EMBL/GenBank/DDBJ databases">
        <title>The genome sequence of Magnaporthe poae strain ATCC 64411.</title>
        <authorList>
            <person name="Ma L.-J."/>
            <person name="Dead R."/>
            <person name="Young S."/>
            <person name="Zeng Q."/>
            <person name="Koehrsen M."/>
            <person name="Alvarado L."/>
            <person name="Berlin A."/>
            <person name="Chapman S.B."/>
            <person name="Chen Z."/>
            <person name="Freedman E."/>
            <person name="Gellesch M."/>
            <person name="Goldberg J."/>
            <person name="Griggs A."/>
            <person name="Gujja S."/>
            <person name="Heilman E.R."/>
            <person name="Heiman D."/>
            <person name="Hepburn T."/>
            <person name="Howarth C."/>
            <person name="Jen D."/>
            <person name="Larson L."/>
            <person name="Mehta T."/>
            <person name="Neiman D."/>
            <person name="Pearson M."/>
            <person name="Roberts A."/>
            <person name="Saif S."/>
            <person name="Shea T."/>
            <person name="Shenoy N."/>
            <person name="Sisk P."/>
            <person name="Stolte C."/>
            <person name="Sykes S."/>
            <person name="Walk T."/>
            <person name="White J."/>
            <person name="Yandava C."/>
            <person name="Haas B."/>
            <person name="Nusbaum C."/>
            <person name="Birren B."/>
        </authorList>
    </citation>
    <scope>NUCLEOTIDE SEQUENCE [LARGE SCALE GENOMIC DNA]</scope>
    <source>
        <strain evidence="8">ATCC 64411 / 73-15</strain>
    </source>
</reference>
<dbReference type="GO" id="GO:0000723">
    <property type="term" value="P:telomere maintenance"/>
    <property type="evidence" value="ECO:0007669"/>
    <property type="project" value="TreeGrafter"/>
</dbReference>
<keyword evidence="8" id="KW-1185">Reference proteome</keyword>